<feature type="region of interest" description="Disordered" evidence="1">
    <location>
        <begin position="81"/>
        <end position="102"/>
    </location>
</feature>
<dbReference type="Proteomes" id="UP000198341">
    <property type="component" value="Chromosome 3"/>
</dbReference>
<feature type="transmembrane region" description="Helical" evidence="2">
    <location>
        <begin position="299"/>
        <end position="320"/>
    </location>
</feature>
<feature type="compositionally biased region" description="Basic and acidic residues" evidence="1">
    <location>
        <begin position="91"/>
        <end position="101"/>
    </location>
</feature>
<evidence type="ECO:0000313" key="3">
    <source>
        <dbReference type="EMBL" id="CCO15444.1"/>
    </source>
</evidence>
<evidence type="ECO:0000256" key="2">
    <source>
        <dbReference type="SAM" id="Phobius"/>
    </source>
</evidence>
<protein>
    <recommendedName>
        <fullName evidence="5">Transmembrane protein</fullName>
    </recommendedName>
</protein>
<dbReference type="RefSeq" id="XP_007514007.1">
    <property type="nucleotide sequence ID" value="XM_007513945.1"/>
</dbReference>
<evidence type="ECO:0000256" key="1">
    <source>
        <dbReference type="SAM" id="MobiDB-lite"/>
    </source>
</evidence>
<keyword evidence="2" id="KW-0472">Membrane</keyword>
<keyword evidence="2" id="KW-0812">Transmembrane</keyword>
<accession>K8EC32</accession>
<dbReference type="GeneID" id="19017098"/>
<organism evidence="3 4">
    <name type="scientific">Bathycoccus prasinos</name>
    <dbReference type="NCBI Taxonomy" id="41875"/>
    <lineage>
        <taxon>Eukaryota</taxon>
        <taxon>Viridiplantae</taxon>
        <taxon>Chlorophyta</taxon>
        <taxon>Mamiellophyceae</taxon>
        <taxon>Mamiellales</taxon>
        <taxon>Bathycoccaceae</taxon>
        <taxon>Bathycoccus</taxon>
    </lineage>
</organism>
<dbReference type="AlphaFoldDB" id="K8EC32"/>
<name>K8EC32_9CHLO</name>
<keyword evidence="4" id="KW-1185">Reference proteome</keyword>
<sequence>MVSSSPPFFHASAEDDQCVGFLENCEKNCGEGKLNENKSLCKTWQGGVYKSCVCDGAGFDFESSEEMVQEEGDDARTMMASSSYAEEGSTEEAKGEGKEGEEGAMPEMIACEGPAGNGMTTNANENLDISIPGMMMRSFFGDGMDDSTFSSSSSLFGQDETSDASFLGSARQNYLSQQPTYFSSRVFRVPLISFVEEEDGNSDIINDNVGFETLSSPGEGDRYSRSQPFVFFSSSSSSSNDDGMDADVALMKDFQTVVDGFFGSLEDGSSSRLGEKPKPPPTTVQYRRYRERKMRRERVLTCFISVSLISLVLFSIYVAVTRIFADDDDEEDMYRELCDDSKTEPLLCLDAEVVENGDAGVVEHSKVYAVNSRWKSAARV</sequence>
<keyword evidence="2" id="KW-1133">Transmembrane helix</keyword>
<proteinExistence type="predicted"/>
<evidence type="ECO:0000313" key="4">
    <source>
        <dbReference type="Proteomes" id="UP000198341"/>
    </source>
</evidence>
<gene>
    <name evidence="3" type="ORF">Bathy03g05610</name>
</gene>
<dbReference type="KEGG" id="bpg:Bathy03g05610"/>
<dbReference type="EMBL" id="FO082276">
    <property type="protein sequence ID" value="CCO15444.1"/>
    <property type="molecule type" value="Genomic_DNA"/>
</dbReference>
<evidence type="ECO:0008006" key="5">
    <source>
        <dbReference type="Google" id="ProtNLM"/>
    </source>
</evidence>
<reference evidence="3 4" key="1">
    <citation type="submission" date="2011-10" db="EMBL/GenBank/DDBJ databases">
        <authorList>
            <person name="Genoscope - CEA"/>
        </authorList>
    </citation>
    <scope>NUCLEOTIDE SEQUENCE [LARGE SCALE GENOMIC DNA]</scope>
    <source>
        <strain evidence="3 4">RCC 1105</strain>
    </source>
</reference>